<keyword evidence="2" id="KW-1185">Reference proteome</keyword>
<dbReference type="EMBL" id="JABFAC010000011">
    <property type="protein sequence ID" value="MBA0628413.1"/>
    <property type="molecule type" value="Genomic_DNA"/>
</dbReference>
<sequence>MRRNTVEKLIDSNGIVHDSNEGLLSLATRYFESLFSSNGIANAEAILEGVESCITAFFGSVAIGLHKGALKGVYENRHAPLVTHLLFADESLIFHEAMMEEWLAGARRCCLYGVKEVLIKAVLQATPLYAMSCFLLPSSLCKKLEAMITRWRVGPRHSISIWNDFWLPRHNQVRIVTILVLSLNRVSDLRLPDSSGWNHALISRTFSDKEARKIVSILIPQTNQFDNDFETPWAKRDDQMEPPPRWVKVNVDVGFLTTK</sequence>
<gene>
    <name evidence="1" type="ORF">Godav_023138</name>
</gene>
<accession>A0A7J8SR61</accession>
<comment type="caution">
    <text evidence="1">The sequence shown here is derived from an EMBL/GenBank/DDBJ whole genome shotgun (WGS) entry which is preliminary data.</text>
</comment>
<organism evidence="1 2">
    <name type="scientific">Gossypium davidsonii</name>
    <name type="common">Davidson's cotton</name>
    <name type="synonym">Gossypium klotzschianum subsp. davidsonii</name>
    <dbReference type="NCBI Taxonomy" id="34287"/>
    <lineage>
        <taxon>Eukaryota</taxon>
        <taxon>Viridiplantae</taxon>
        <taxon>Streptophyta</taxon>
        <taxon>Embryophyta</taxon>
        <taxon>Tracheophyta</taxon>
        <taxon>Spermatophyta</taxon>
        <taxon>Magnoliopsida</taxon>
        <taxon>eudicotyledons</taxon>
        <taxon>Gunneridae</taxon>
        <taxon>Pentapetalae</taxon>
        <taxon>rosids</taxon>
        <taxon>malvids</taxon>
        <taxon>Malvales</taxon>
        <taxon>Malvaceae</taxon>
        <taxon>Malvoideae</taxon>
        <taxon>Gossypium</taxon>
    </lineage>
</organism>
<name>A0A7J8SR61_GOSDV</name>
<protein>
    <submittedName>
        <fullName evidence="1">Uncharacterized protein</fullName>
    </submittedName>
</protein>
<evidence type="ECO:0000313" key="2">
    <source>
        <dbReference type="Proteomes" id="UP000593561"/>
    </source>
</evidence>
<proteinExistence type="predicted"/>
<reference evidence="1 2" key="1">
    <citation type="journal article" date="2019" name="Genome Biol. Evol.">
        <title>Insights into the evolution of the New World diploid cottons (Gossypium, subgenus Houzingenia) based on genome sequencing.</title>
        <authorList>
            <person name="Grover C.E."/>
            <person name="Arick M.A. 2nd"/>
            <person name="Thrash A."/>
            <person name="Conover J.L."/>
            <person name="Sanders W.S."/>
            <person name="Peterson D.G."/>
            <person name="Frelichowski J.E."/>
            <person name="Scheffler J.A."/>
            <person name="Scheffler B.E."/>
            <person name="Wendel J.F."/>
        </authorList>
    </citation>
    <scope>NUCLEOTIDE SEQUENCE [LARGE SCALE GENOMIC DNA]</scope>
    <source>
        <strain evidence="1">27</strain>
        <tissue evidence="1">Leaf</tissue>
    </source>
</reference>
<dbReference type="Proteomes" id="UP000593561">
    <property type="component" value="Unassembled WGS sequence"/>
</dbReference>
<dbReference type="AlphaFoldDB" id="A0A7J8SR61"/>
<evidence type="ECO:0000313" key="1">
    <source>
        <dbReference type="EMBL" id="MBA0628413.1"/>
    </source>
</evidence>